<dbReference type="AlphaFoldDB" id="A0A8X6MJB4"/>
<feature type="domain" description="Fibrinogen C-terminal" evidence="1">
    <location>
        <begin position="138"/>
        <end position="364"/>
    </location>
</feature>
<evidence type="ECO:0000259" key="1">
    <source>
        <dbReference type="PROSITE" id="PS51406"/>
    </source>
</evidence>
<proteinExistence type="predicted"/>
<dbReference type="PROSITE" id="PS51406">
    <property type="entry name" value="FIBRINOGEN_C_2"/>
    <property type="match status" value="1"/>
</dbReference>
<dbReference type="Pfam" id="PF00147">
    <property type="entry name" value="Fibrinogen_C"/>
    <property type="match status" value="1"/>
</dbReference>
<dbReference type="OrthoDB" id="6417392at2759"/>
<keyword evidence="3" id="KW-1185">Reference proteome</keyword>
<dbReference type="GO" id="GO:0005615">
    <property type="term" value="C:extracellular space"/>
    <property type="evidence" value="ECO:0007669"/>
    <property type="project" value="TreeGrafter"/>
</dbReference>
<dbReference type="NCBIfam" id="NF040941">
    <property type="entry name" value="GGGWT_bact"/>
    <property type="match status" value="1"/>
</dbReference>
<dbReference type="SMART" id="SM00186">
    <property type="entry name" value="FBG"/>
    <property type="match status" value="1"/>
</dbReference>
<dbReference type="InterPro" id="IPR036056">
    <property type="entry name" value="Fibrinogen-like_C"/>
</dbReference>
<dbReference type="CDD" id="cd00087">
    <property type="entry name" value="FReD"/>
    <property type="match status" value="1"/>
</dbReference>
<dbReference type="Gene3D" id="4.10.530.10">
    <property type="entry name" value="Gamma-fibrinogen Carboxyl Terminal Fragment, domain 2"/>
    <property type="match status" value="1"/>
</dbReference>
<dbReference type="SUPFAM" id="SSF56496">
    <property type="entry name" value="Fibrinogen C-terminal domain-like"/>
    <property type="match status" value="2"/>
</dbReference>
<comment type="caution">
    <text evidence="2">The sequence shown here is derived from an EMBL/GenBank/DDBJ whole genome shotgun (WGS) entry which is preliminary data.</text>
</comment>
<dbReference type="InterPro" id="IPR002181">
    <property type="entry name" value="Fibrinogen_a/b/g_C_dom"/>
</dbReference>
<dbReference type="Gene3D" id="3.90.215.10">
    <property type="entry name" value="Gamma Fibrinogen, chain A, domain 1"/>
    <property type="match status" value="1"/>
</dbReference>
<evidence type="ECO:0000313" key="2">
    <source>
        <dbReference type="EMBL" id="GFS61370.1"/>
    </source>
</evidence>
<evidence type="ECO:0000313" key="3">
    <source>
        <dbReference type="Proteomes" id="UP000886998"/>
    </source>
</evidence>
<gene>
    <name evidence="2" type="ORF">TNIN_426301</name>
</gene>
<organism evidence="2 3">
    <name type="scientific">Trichonephila inaurata madagascariensis</name>
    <dbReference type="NCBI Taxonomy" id="2747483"/>
    <lineage>
        <taxon>Eukaryota</taxon>
        <taxon>Metazoa</taxon>
        <taxon>Ecdysozoa</taxon>
        <taxon>Arthropoda</taxon>
        <taxon>Chelicerata</taxon>
        <taxon>Arachnida</taxon>
        <taxon>Araneae</taxon>
        <taxon>Araneomorphae</taxon>
        <taxon>Entelegynae</taxon>
        <taxon>Araneoidea</taxon>
        <taxon>Nephilidae</taxon>
        <taxon>Trichonephila</taxon>
        <taxon>Trichonephila inaurata</taxon>
    </lineage>
</organism>
<dbReference type="InterPro" id="IPR050373">
    <property type="entry name" value="Fibrinogen_C-term_domain"/>
</dbReference>
<accession>A0A8X6MJB4</accession>
<protein>
    <submittedName>
        <fullName evidence="2">Techylectin-5A</fullName>
    </submittedName>
</protein>
<dbReference type="InterPro" id="IPR014716">
    <property type="entry name" value="Fibrinogen_a/b/g_C_1"/>
</dbReference>
<sequence length="365" mass="41334">DAFSTHNNRLFYTKDQHNIPPDRKRSNYMHTGGWWFNVFPSSNLNALNNNGEKHTVVEKGYKLGTVNYFFVSVSGVNGIISMINDHCCEVTMKILLLSVAVMLLISTELTSAAKLGRSGELSSGLSFTEDSNAEPPKCPKHFKPMDCEEVMENGNTKSGVYTIWPRSRVGSCPSIQVYCDMETDGGGWTVIQRRGNFGNAQNYFDKTWIDYKAGFGNVKREFWIGNDIIFAITNQGQYSARFEVTNREGKSAFAVYEKFYIEEESTKYKLHIEDYSGTAGDAISSHDEWEFYTKDQPNRRDEVKKDDITHTGGWWKNVFPTTSLNALNNHGDPHANPQQGMCWNPFGGFTGNIMSSEIKLRSKNF</sequence>
<dbReference type="PANTHER" id="PTHR19143">
    <property type="entry name" value="FIBRINOGEN/TENASCIN/ANGIOPOEITIN"/>
    <property type="match status" value="1"/>
</dbReference>
<dbReference type="EMBL" id="BMAV01027676">
    <property type="protein sequence ID" value="GFS61370.1"/>
    <property type="molecule type" value="Genomic_DNA"/>
</dbReference>
<feature type="non-terminal residue" evidence="2">
    <location>
        <position position="1"/>
    </location>
</feature>
<name>A0A8X6MJB4_9ARAC</name>
<dbReference type="Proteomes" id="UP000886998">
    <property type="component" value="Unassembled WGS sequence"/>
</dbReference>
<reference evidence="2" key="1">
    <citation type="submission" date="2020-08" db="EMBL/GenBank/DDBJ databases">
        <title>Multicomponent nature underlies the extraordinary mechanical properties of spider dragline silk.</title>
        <authorList>
            <person name="Kono N."/>
            <person name="Nakamura H."/>
            <person name="Mori M."/>
            <person name="Yoshida Y."/>
            <person name="Ohtoshi R."/>
            <person name="Malay A.D."/>
            <person name="Moran D.A.P."/>
            <person name="Tomita M."/>
            <person name="Numata K."/>
            <person name="Arakawa K."/>
        </authorList>
    </citation>
    <scope>NUCLEOTIDE SEQUENCE</scope>
</reference>